<keyword evidence="2" id="KW-0732">Signal</keyword>
<evidence type="ECO:0000256" key="2">
    <source>
        <dbReference type="SAM" id="SignalP"/>
    </source>
</evidence>
<accession>A0AA96MNV9</accession>
<dbReference type="EMBL" id="OR460172">
    <property type="protein sequence ID" value="WNS50095.1"/>
    <property type="molecule type" value="mRNA"/>
</dbReference>
<reference evidence="3" key="1">
    <citation type="submission" date="2023-08" db="EMBL/GenBank/DDBJ databases">
        <authorList>
            <person name="Adameyko K."/>
            <person name="Kravchuk O."/>
            <person name="Lyupina Y."/>
        </authorList>
    </citation>
    <scope>NUCLEOTIDE SEQUENCE</scope>
</reference>
<dbReference type="AlphaFoldDB" id="A0AA96MNV9"/>
<protein>
    <submittedName>
        <fullName evidence="3">Uncharacterized protein 23</fullName>
    </submittedName>
</protein>
<dbReference type="Gene3D" id="1.20.5.320">
    <property type="entry name" value="6-Phosphogluconate Dehydrogenase, domain 3"/>
    <property type="match status" value="1"/>
</dbReference>
<sequence length="338" mass="35673">MSSLWSILSVLVLGLTSGVAGETNISAPSSRQCVANPSGSVKLDVDVVGVPGAPGPRGPQGVVGLMGPPCKGPKGSRGAEGVQGPRGERGEEGPIGSPGERGEGGARGPRGLAGERGVQGPKGDPGDTVLSDKEFQSMTAQVITEMKRYSKFMTPTWIYNNANFVNRNAIVSHDAKRLTLKSLQLHGLILTIPLSFDRCSRGEDVFKVTISLQTPSRDSDPYVGIGNAGGTVAAVWILEQRPNAILLQSLVPSSGNVYSPTKAEQSGGSTVPAPFDEESTFIYKPSEDFGAFYSGTAVVTGTFQHRPNMTDDVHLVLIGHNVNEIYKIQYIHVEITSS</sequence>
<feature type="chain" id="PRO_5041726043" evidence="2">
    <location>
        <begin position="22"/>
        <end position="338"/>
    </location>
</feature>
<evidence type="ECO:0000256" key="1">
    <source>
        <dbReference type="SAM" id="MobiDB-lite"/>
    </source>
</evidence>
<dbReference type="Pfam" id="PF01391">
    <property type="entry name" value="Collagen"/>
    <property type="match status" value="1"/>
</dbReference>
<evidence type="ECO:0000313" key="3">
    <source>
        <dbReference type="EMBL" id="WNS50095.1"/>
    </source>
</evidence>
<dbReference type="PANTHER" id="PTHR24637">
    <property type="entry name" value="COLLAGEN"/>
    <property type="match status" value="1"/>
</dbReference>
<feature type="region of interest" description="Disordered" evidence="1">
    <location>
        <begin position="51"/>
        <end position="130"/>
    </location>
</feature>
<organism evidence="3">
    <name type="scientific">Halisarca dujardinii</name>
    <name type="common">Dujardin's slime sponge</name>
    <dbReference type="NCBI Taxonomy" id="2583056"/>
    <lineage>
        <taxon>Eukaryota</taxon>
        <taxon>Metazoa</taxon>
        <taxon>Porifera</taxon>
        <taxon>Demospongiae</taxon>
        <taxon>Verongimorpha</taxon>
        <taxon>Chondrillida</taxon>
        <taxon>Halisarcidae</taxon>
        <taxon>Halisarca</taxon>
    </lineage>
</organism>
<name>A0AA96MNV9_HALDU</name>
<proteinExistence type="evidence at transcript level"/>
<feature type="signal peptide" evidence="2">
    <location>
        <begin position="1"/>
        <end position="21"/>
    </location>
</feature>
<dbReference type="InterPro" id="IPR008160">
    <property type="entry name" value="Collagen"/>
</dbReference>